<dbReference type="Proteomes" id="UP000321787">
    <property type="component" value="Unassembled WGS sequence"/>
</dbReference>
<protein>
    <submittedName>
        <fullName evidence="1">Uncharacterized protein</fullName>
    </submittedName>
</protein>
<evidence type="ECO:0000313" key="1">
    <source>
        <dbReference type="EMBL" id="GEK15420.1"/>
    </source>
</evidence>
<dbReference type="RefSeq" id="WP_146865962.1">
    <property type="nucleotide sequence ID" value="NZ_BJTZ01000029.1"/>
</dbReference>
<sequence length="94" mass="10603">MSKILYVYDDEGALASATVSDFETEQEAAVSIIDELIDWTDDQGRNLYDDVDVKTHIKELEKLKSNVISFAVELNEQAWFETSLGFTFSCGLND</sequence>
<gene>
    <name evidence="1" type="ORF">AFI02nite_34560</name>
</gene>
<dbReference type="EMBL" id="BJTZ01000029">
    <property type="protein sequence ID" value="GEK15420.1"/>
    <property type="molecule type" value="Genomic_DNA"/>
</dbReference>
<evidence type="ECO:0000313" key="2">
    <source>
        <dbReference type="Proteomes" id="UP000321787"/>
    </source>
</evidence>
<dbReference type="AlphaFoldDB" id="A0A510UQE3"/>
<name>A0A510UQE3_ALIFS</name>
<proteinExistence type="predicted"/>
<accession>A0A510UQE3</accession>
<comment type="caution">
    <text evidence="1">The sequence shown here is derived from an EMBL/GenBank/DDBJ whole genome shotgun (WGS) entry which is preliminary data.</text>
</comment>
<reference evidence="1 2" key="1">
    <citation type="submission" date="2019-07" db="EMBL/GenBank/DDBJ databases">
        <title>Whole genome shotgun sequence of Aliivibrio fischeri NBRC 101058.</title>
        <authorList>
            <person name="Hosoyama A."/>
            <person name="Uohara A."/>
            <person name="Ohji S."/>
            <person name="Ichikawa N."/>
        </authorList>
    </citation>
    <scope>NUCLEOTIDE SEQUENCE [LARGE SCALE GENOMIC DNA]</scope>
    <source>
        <strain evidence="1 2">NBRC 101058</strain>
    </source>
</reference>
<organism evidence="1 2">
    <name type="scientific">Aliivibrio fischeri</name>
    <name type="common">Vibrio fischeri</name>
    <dbReference type="NCBI Taxonomy" id="668"/>
    <lineage>
        <taxon>Bacteria</taxon>
        <taxon>Pseudomonadati</taxon>
        <taxon>Pseudomonadota</taxon>
        <taxon>Gammaproteobacteria</taxon>
        <taxon>Vibrionales</taxon>
        <taxon>Vibrionaceae</taxon>
        <taxon>Aliivibrio</taxon>
    </lineage>
</organism>